<proteinExistence type="predicted"/>
<dbReference type="EMBL" id="KQ965767">
    <property type="protein sequence ID" value="KXS14753.1"/>
    <property type="molecule type" value="Genomic_DNA"/>
</dbReference>
<reference evidence="1 2" key="1">
    <citation type="journal article" date="2015" name="Genome Biol. Evol.">
        <title>Phylogenomic analyses indicate that early fungi evolved digesting cell walls of algal ancestors of land plants.</title>
        <authorList>
            <person name="Chang Y."/>
            <person name="Wang S."/>
            <person name="Sekimoto S."/>
            <person name="Aerts A.L."/>
            <person name="Choi C."/>
            <person name="Clum A."/>
            <person name="LaButti K.M."/>
            <person name="Lindquist E.A."/>
            <person name="Yee Ngan C."/>
            <person name="Ohm R.A."/>
            <person name="Salamov A.A."/>
            <person name="Grigoriev I.V."/>
            <person name="Spatafora J.W."/>
            <person name="Berbee M.L."/>
        </authorList>
    </citation>
    <scope>NUCLEOTIDE SEQUENCE [LARGE SCALE GENOMIC DNA]</scope>
    <source>
        <strain evidence="1 2">JEL478</strain>
    </source>
</reference>
<dbReference type="Proteomes" id="UP000070544">
    <property type="component" value="Unassembled WGS sequence"/>
</dbReference>
<accession>A0A139AEA7</accession>
<gene>
    <name evidence="1" type="ORF">M427DRAFT_32957</name>
</gene>
<sequence length="55" mass="6665">MQDRKEFKKLLASDRSLWELKLLEEKWNYLEKVRKLLKPMFGIVVLQHTGLTEHP</sequence>
<name>A0A139AEA7_GONPJ</name>
<evidence type="ECO:0000313" key="2">
    <source>
        <dbReference type="Proteomes" id="UP000070544"/>
    </source>
</evidence>
<keyword evidence="2" id="KW-1185">Reference proteome</keyword>
<evidence type="ECO:0000313" key="1">
    <source>
        <dbReference type="EMBL" id="KXS14753.1"/>
    </source>
</evidence>
<protein>
    <submittedName>
        <fullName evidence="1">Uncharacterized protein</fullName>
    </submittedName>
</protein>
<dbReference type="AlphaFoldDB" id="A0A139AEA7"/>
<organism evidence="1 2">
    <name type="scientific">Gonapodya prolifera (strain JEL478)</name>
    <name type="common">Monoblepharis prolifera</name>
    <dbReference type="NCBI Taxonomy" id="1344416"/>
    <lineage>
        <taxon>Eukaryota</taxon>
        <taxon>Fungi</taxon>
        <taxon>Fungi incertae sedis</taxon>
        <taxon>Chytridiomycota</taxon>
        <taxon>Chytridiomycota incertae sedis</taxon>
        <taxon>Monoblepharidomycetes</taxon>
        <taxon>Monoblepharidales</taxon>
        <taxon>Gonapodyaceae</taxon>
        <taxon>Gonapodya</taxon>
    </lineage>
</organism>